<keyword evidence="4" id="KW-1185">Reference proteome</keyword>
<reference evidence="3 4" key="1">
    <citation type="journal article" date="2013" name="Genome Announc.">
        <title>Genome Sequence of Mycoplasma columbinum Strain SF7.</title>
        <authorList>
            <person name="Guo Z."/>
            <person name="Xu X."/>
            <person name="Zheng Q."/>
            <person name="Li T."/>
            <person name="Kuang S."/>
            <person name="Zhang Z."/>
            <person name="Chen Y."/>
            <person name="Lu X."/>
            <person name="Zhou R."/>
            <person name="Bi D."/>
            <person name="Jin H."/>
        </authorList>
    </citation>
    <scope>NUCLEOTIDE SEQUENCE [LARGE SCALE GENOMIC DNA]</scope>
    <source>
        <strain evidence="3 4">SF7</strain>
    </source>
</reference>
<dbReference type="RefSeq" id="WP_006608692.1">
    <property type="nucleotide sequence ID" value="NZ_AFXA01000011.1"/>
</dbReference>
<sequence length="1065" mass="121766">MKKRKLLLLPAFSLLSLPVVAVACSTNEVQRREIVSLINSARILKAFDYDSTASYGGAIDQNGSGIVNLTLGRQQALNSAQTEVVEIDGKPEVKVVKPVFLKHKLELATAVVVTTKDDQVKVFDNDEAEVTPEPTETLNGKQYYSSLNVELSSNNEKSINSLAFQTALQNAKKVQLVIREGVKWVDSQGNDTGYTVKTKDILYSWWRTKAIDTDFRHEHGGSLYLDRLTRKTLLEKTSIYFTDQVRYPNEYLFELYGIDSSKFNNPNDFITKLTADSLPESIKNKEAISFEAVGGGNSSDSYNFKELYDKMFEKDLTFVAAPSDYIEEQNAKIVKLTEDYWKQVSDADAKKAEIAQATTVVTEKTTVYENAAADLAASKNKKKQAQEDKKSIEKIAEAQRTDEQKATLNKANEILQTVDSEIQANETKTNAAAEEKNVAEKRLSDLTVSIVNYFKAHIKDSKLDFVYNYLGDAPEDAAQFYYALSTLNKDSIAFKSGIYWYGVSVKNNLFNGYYYTTGLKNLRQQFFKNTHFYDEEFVNSTDNIVKITNDFQQPIDANIFRDRTFNLYKSGRLTQVPYSSLTDKQKLEVESNPSKFGLQYTQIKNTNTPHYSYLQNAYPVTTDNPEKYKFTDEYALINWGLTRTQLAAGQKPTDEYILGLGLSFRSILKAAINWNTVVSIQSNDLQQPWFAKVASDSKIGGSDQETAKYKTPLEANSEINKLYAIDVDGNKINFGTDSEPKYEISLEDNKQYASSKSDDNEKLKSVYFDKLKDEMKKVLDEFDRRYPDYAGHNIKVNLFYLFTNLDSKTQQRVENLARVARELNSRLDLELVYFTKAEGEWEEFTRSGLNGYVRTAWGYDYDSIGSGYDGLTTTSQLLPQLTQIYALKSSDETKYNKFKALFPQIAKLADGLLEYEKTHKFIKEGSDTELSLEKLYLVDPNFLNNRFGYVNQVKFVLDSTTNRYKLYRNPDTQRVQFLNDNPDTSLWSASFWYDYVSKQKNEDLVQLMKEFSTYLDYDYVNESNKTIESYRPILVNKNYLYPVVLGSDFDNYADWKVVVEEKTNK</sequence>
<dbReference type="eggNOG" id="ENOG5030MFQ">
    <property type="taxonomic scope" value="Bacteria"/>
</dbReference>
<gene>
    <name evidence="3" type="ORF">MCSF7_01426</name>
</gene>
<protein>
    <submittedName>
        <fullName evidence="3">Putative lipoprotein</fullName>
    </submittedName>
</protein>
<name>F9UK74_9BACT</name>
<comment type="caution">
    <text evidence="3">The sequence shown here is derived from an EMBL/GenBank/DDBJ whole genome shotgun (WGS) entry which is preliminary data.</text>
</comment>
<organism evidence="3 4">
    <name type="scientific">Mycoplasmopsis columbina SF7</name>
    <dbReference type="NCBI Taxonomy" id="1037410"/>
    <lineage>
        <taxon>Bacteria</taxon>
        <taxon>Bacillati</taxon>
        <taxon>Mycoplasmatota</taxon>
        <taxon>Mycoplasmoidales</taxon>
        <taxon>Metamycoplasmataceae</taxon>
        <taxon>Mycoplasmopsis</taxon>
    </lineage>
</organism>
<keyword evidence="3" id="KW-0449">Lipoprotein</keyword>
<evidence type="ECO:0000256" key="2">
    <source>
        <dbReference type="SAM" id="SignalP"/>
    </source>
</evidence>
<dbReference type="EMBL" id="AFXA01000011">
    <property type="protein sequence ID" value="EGV00079.1"/>
    <property type="molecule type" value="Genomic_DNA"/>
</dbReference>
<proteinExistence type="predicted"/>
<dbReference type="AlphaFoldDB" id="F9UK74"/>
<feature type="chain" id="PRO_5003394241" evidence="2">
    <location>
        <begin position="22"/>
        <end position="1065"/>
    </location>
</feature>
<accession>F9UK74</accession>
<keyword evidence="2" id="KW-0732">Signal</keyword>
<dbReference type="Proteomes" id="UP000004978">
    <property type="component" value="Unassembled WGS sequence"/>
</dbReference>
<feature type="signal peptide" evidence="2">
    <location>
        <begin position="1"/>
        <end position="21"/>
    </location>
</feature>
<evidence type="ECO:0000313" key="3">
    <source>
        <dbReference type="EMBL" id="EGV00079.1"/>
    </source>
</evidence>
<dbReference type="STRING" id="1037410.MCSF7_01426"/>
<keyword evidence="1" id="KW-0175">Coiled coil</keyword>
<feature type="coiled-coil region" evidence="1">
    <location>
        <begin position="368"/>
        <end position="402"/>
    </location>
</feature>
<dbReference type="PROSITE" id="PS51257">
    <property type="entry name" value="PROKAR_LIPOPROTEIN"/>
    <property type="match status" value="1"/>
</dbReference>
<dbReference type="NCBIfam" id="NF045850">
    <property type="entry name" value="ABC_Mplas_LP"/>
    <property type="match status" value="2"/>
</dbReference>
<evidence type="ECO:0000256" key="1">
    <source>
        <dbReference type="SAM" id="Coils"/>
    </source>
</evidence>
<evidence type="ECO:0000313" key="4">
    <source>
        <dbReference type="Proteomes" id="UP000004978"/>
    </source>
</evidence>